<dbReference type="CDD" id="cd11538">
    <property type="entry name" value="NTP-PPase_u1"/>
    <property type="match status" value="1"/>
</dbReference>
<protein>
    <submittedName>
        <fullName evidence="1">Pyrophosphatase</fullName>
    </submittedName>
</protein>
<sequence>MSSTLAELAEGVERVSDRYARVFSVRRDDDWYLLKLQEELGELTAEALRASGRGRRGDATDAAIAEKLADEAADLLGSLLLFARHHGIDLEAALSRKWLVYLEEEADRPQVR</sequence>
<dbReference type="EMBL" id="BSNS01000008">
    <property type="protein sequence ID" value="GLQ54562.1"/>
    <property type="molecule type" value="Genomic_DNA"/>
</dbReference>
<gene>
    <name evidence="1" type="ORF">GCM10010862_18210</name>
</gene>
<comment type="caution">
    <text evidence="1">The sequence shown here is derived from an EMBL/GenBank/DDBJ whole genome shotgun (WGS) entry which is preliminary data.</text>
</comment>
<dbReference type="RefSeq" id="WP_284340013.1">
    <property type="nucleotide sequence ID" value="NZ_BSNS01000008.1"/>
</dbReference>
<dbReference type="SUPFAM" id="SSF101386">
    <property type="entry name" value="all-alpha NTP pyrophosphatases"/>
    <property type="match status" value="1"/>
</dbReference>
<keyword evidence="2" id="KW-1185">Reference proteome</keyword>
<reference evidence="2" key="1">
    <citation type="journal article" date="2019" name="Int. J. Syst. Evol. Microbiol.">
        <title>The Global Catalogue of Microorganisms (GCM) 10K type strain sequencing project: providing services to taxonomists for standard genome sequencing and annotation.</title>
        <authorList>
            <consortium name="The Broad Institute Genomics Platform"/>
            <consortium name="The Broad Institute Genome Sequencing Center for Infectious Disease"/>
            <person name="Wu L."/>
            <person name="Ma J."/>
        </authorList>
    </citation>
    <scope>NUCLEOTIDE SEQUENCE [LARGE SCALE GENOMIC DNA]</scope>
    <source>
        <strain evidence="2">NBRC 112416</strain>
    </source>
</reference>
<evidence type="ECO:0000313" key="2">
    <source>
        <dbReference type="Proteomes" id="UP001156691"/>
    </source>
</evidence>
<dbReference type="Proteomes" id="UP001156691">
    <property type="component" value="Unassembled WGS sequence"/>
</dbReference>
<organism evidence="1 2">
    <name type="scientific">Devosia nitrariae</name>
    <dbReference type="NCBI Taxonomy" id="2071872"/>
    <lineage>
        <taxon>Bacteria</taxon>
        <taxon>Pseudomonadati</taxon>
        <taxon>Pseudomonadota</taxon>
        <taxon>Alphaproteobacteria</taxon>
        <taxon>Hyphomicrobiales</taxon>
        <taxon>Devosiaceae</taxon>
        <taxon>Devosia</taxon>
    </lineage>
</organism>
<accession>A0ABQ5W3V9</accession>
<dbReference type="Gene3D" id="1.10.287.1080">
    <property type="entry name" value="MazG-like"/>
    <property type="match status" value="1"/>
</dbReference>
<name>A0ABQ5W3V9_9HYPH</name>
<proteinExistence type="predicted"/>
<evidence type="ECO:0000313" key="1">
    <source>
        <dbReference type="EMBL" id="GLQ54562.1"/>
    </source>
</evidence>